<dbReference type="KEGG" id="mfo:Metfor_1779"/>
<dbReference type="eggNOG" id="arCOG02510">
    <property type="taxonomic scope" value="Archaea"/>
</dbReference>
<dbReference type="InterPro" id="IPR022409">
    <property type="entry name" value="PKD/Chitinase_dom"/>
</dbReference>
<dbReference type="InParanoid" id="L0HDK4"/>
<organism evidence="3 4">
    <name type="scientific">Methanoregula formicica (strain DSM 22288 / NBRC 105244 / SMSP)</name>
    <dbReference type="NCBI Taxonomy" id="593750"/>
    <lineage>
        <taxon>Archaea</taxon>
        <taxon>Methanobacteriati</taxon>
        <taxon>Methanobacteriota</taxon>
        <taxon>Stenosarchaea group</taxon>
        <taxon>Methanomicrobia</taxon>
        <taxon>Methanomicrobiales</taxon>
        <taxon>Methanoregulaceae</taxon>
        <taxon>Methanoregula</taxon>
    </lineage>
</organism>
<reference evidence="4" key="1">
    <citation type="submission" date="2011-12" db="EMBL/GenBank/DDBJ databases">
        <title>Complete sequence of Methanoregula formicicum SMSP.</title>
        <authorList>
            <person name="Lucas S."/>
            <person name="Han J."/>
            <person name="Lapidus A."/>
            <person name="Cheng J.-F."/>
            <person name="Goodwin L."/>
            <person name="Pitluck S."/>
            <person name="Peters L."/>
            <person name="Ovchinnikova G."/>
            <person name="Teshima H."/>
            <person name="Detter J.C."/>
            <person name="Han C."/>
            <person name="Tapia R."/>
            <person name="Land M."/>
            <person name="Hauser L."/>
            <person name="Kyrpides N."/>
            <person name="Ivanova N."/>
            <person name="Pagani I."/>
            <person name="Imachi H."/>
            <person name="Tamaki H."/>
            <person name="Sekiguchi Y."/>
            <person name="Kamagata Y."/>
            <person name="Cadillo-Quiroz H."/>
            <person name="Zinder S."/>
            <person name="Liu W.-T."/>
            <person name="Woyke T."/>
        </authorList>
    </citation>
    <scope>NUCLEOTIDE SEQUENCE [LARGE SCALE GENOMIC DNA]</scope>
    <source>
        <strain evidence="4">DSM 22288 / NBRC 105244 / SMSP</strain>
    </source>
</reference>
<dbReference type="SMART" id="SM00089">
    <property type="entry name" value="PKD"/>
    <property type="match status" value="7"/>
</dbReference>
<keyword evidence="1" id="KW-1133">Transmembrane helix</keyword>
<feature type="transmembrane region" description="Helical" evidence="1">
    <location>
        <begin position="1905"/>
        <end position="1926"/>
    </location>
</feature>
<dbReference type="SMART" id="SM00564">
    <property type="entry name" value="PQQ"/>
    <property type="match status" value="8"/>
</dbReference>
<keyword evidence="1" id="KW-0472">Membrane</keyword>
<dbReference type="FunFam" id="2.60.40.10:FF:000270">
    <property type="entry name" value="Cell surface protein"/>
    <property type="match status" value="7"/>
</dbReference>
<dbReference type="EMBL" id="CP003167">
    <property type="protein sequence ID" value="AGB02802.1"/>
    <property type="molecule type" value="Genomic_DNA"/>
</dbReference>
<dbReference type="Gene3D" id="2.60.40.10">
    <property type="entry name" value="Immunoglobulins"/>
    <property type="match status" value="7"/>
</dbReference>
<gene>
    <name evidence="3" type="ordered locus">Metfor_1779</name>
</gene>
<evidence type="ECO:0000256" key="1">
    <source>
        <dbReference type="SAM" id="Phobius"/>
    </source>
</evidence>
<dbReference type="SUPFAM" id="SSF49299">
    <property type="entry name" value="PKD domain"/>
    <property type="match status" value="7"/>
</dbReference>
<protein>
    <submittedName>
        <fullName evidence="3">PDK repeat-containing protein</fullName>
    </submittedName>
</protein>
<sequence precursor="true">MKIYEFRFRIGILILFLALLFVPVAAELANTAWPKFQHDLQNTGRSQYTGSQSNTTKWIYTNAGDFWYVNPVIGFDGTIYIGSQDANLRALDPNGTQKWQVSLSSSTSFIYGSPAIGADGTIYVESNDYKLFAINPNGTKKWQSATFGTSLYGSPAIGADGTIYVGADALYSFDPQDGTLKWSNTTGTAQYATPAIGSDGTIYIGSESKNTLYAYNPDGTLKWSNSSANVPFRASPVIGSDGTIYIGSSSTSKFYAFNSDGTLKWSNTTGGKMYGSAAVGADGTIYVGCNDKKVYAWNPDGTLKWSYTTGGVILWASPAIGADGTIYIGSRDGKIYALNPTGTLKWFYLTNGVRPDGSPSIGSDGTLYITSYSGSRGLYAFTGVVDFSASPINGSAPLSIKFIGSSPLAVTTWHWDFGDGMTSDEQNPEHSYANPGSYTVKLTITHASGTNYAIKSDYIKVYSPPAAGFTSDVTSGKSPFTVQFTDTSTGSPTLWHWDFGDGVTSDIQNPTHSYSTTGTDTVTYTVNLTATNLAGSNKTSKTGYITLYSTAPVVSFTGSPRVSGKAPLTVQFHDTSTLQPTAWLWDFGDGSNENATMQNPVHTYASSGTYMVNLTAKNAIGWGTNLSKPGFITVVTPGPINMDYPYLYVANDEGVKYDINGTNLVYVPNTYSFATMGGLNALHISSGNSVSDITTTTNQSGTFYFTHTGGQSTVPEGILMLAVNGTIPDDFRVHIRSSGDNWTPPGPAYSNGGLPSVWNYVEGAVDQTFTKDDFIYGPQSWKPDGYPIYYGEDQADPINQFRIMFIDLNAGKAYDNIKIEYAFTNLTSFAAFNAYGWYLASNHGTMIMTNDVLGGSTYGASGYSVIGIPAAPVAGFSPSTTSEYNLVPIRFTDTSANVPQSWLWDFGDGTTSTLQNPSHPFASGGTYSVKLTATNIKGTDLTTRTINISVPPVPVADFTADVTSGISPVAVQFNDTSTNSPVAWSWDFGDGITSTEQNPIHWYAPGTYTVNLTVMNGGGNDSLLKTNLITVTPSVATNRFSNPGFETGDLTDWTAGVGYTSVSSSKVHTGNYAVFFDYMGHTTYDYIAQHVDLTDISNISFWGYEDGSSSYNQYFKTYIDGVLVQTDICAHSWTQYRVPISGYTGVHLVQVAFDVNSLGMNANIDDFCAGSATTCGGSGTPTPSPVASFTATQVNGVAPLAVTFTDTSTNSPTSWSWNFGDTATSTYRDPTHTYGSAGTYPVKLTVTNAGGSSTVTKAGLVYVVNATGPVPGNNKTYIRTANHDGIRFNDNDNGTYYLPTGSGGLGVLHLSTDPADTSNKITITNSQSGTFYITGDSYEDEVVLLLAVNGTIPDDFTARIKTSGYTWTPVSGKAPSAGTYTYQSTALDQTFTKADLFYGPQSWKPTQGNADYPLFKGEEMNSPASQYRLMFIDTRSGLLSSSPGLKNNGAVRVDYAFTNLPDNAVFNVYGYRASSGMGWTNPIDSGYSVTAKVIPPVADFAASQTEGIAPFNPRFRDTSLNTPTGWAWDFGDDGTSAKQIPDYTYTKAGTYSVKLNATNSKGSDTKIRTNYITVINPVSTNKTFELPGIVTNATGSSQGINISAANATIDSTNTNIVTVDNVGTAWDHLKITLDAPAVTDSGNVTGTVKSLEAVATNVSVNIDSLGKPNVTLTLTLSQLPNSSAAINSTITSDPDSSVWSSFTILAASEKKNIIATAYTVYFSKSGIDNYGSGGIIKSANITMAVNHTWVEDNGGTSRIKVMHRSDEGTVTFLATEWTGLCAADGNDYFVAISPTGLSTFVLTAYAPVTTTTSSSSSSSWSYYEYGDSYSYYPPTAAIPAVTATGTATATPTATPVQTEPTKQKVRITPWPTEEVQPAPQQDVAGVIADTATAPGKAVGLWKNPWFLVAEAIAAIAILTVAVAGYIRKRRRDRDPLRWEYK</sequence>
<dbReference type="Pfam" id="PF18911">
    <property type="entry name" value="PKD_4"/>
    <property type="match status" value="6"/>
</dbReference>
<dbReference type="HOGENOM" id="CLU_231772_0_0_2"/>
<dbReference type="STRING" id="593750.Metfor_1779"/>
<keyword evidence="4" id="KW-1185">Reference proteome</keyword>
<dbReference type="InterPro" id="IPR013783">
    <property type="entry name" value="Ig-like_fold"/>
</dbReference>
<dbReference type="Gene3D" id="2.60.120.260">
    <property type="entry name" value="Galactose-binding domain-like"/>
    <property type="match status" value="1"/>
</dbReference>
<feature type="domain" description="PKD" evidence="2">
    <location>
        <begin position="383"/>
        <end position="449"/>
    </location>
</feature>
<feature type="domain" description="PKD" evidence="2">
    <location>
        <begin position="465"/>
        <end position="527"/>
    </location>
</feature>
<dbReference type="PROSITE" id="PS50093">
    <property type="entry name" value="PKD"/>
    <property type="match status" value="7"/>
</dbReference>
<dbReference type="eggNOG" id="arCOG02538">
    <property type="taxonomic scope" value="Archaea"/>
</dbReference>
<dbReference type="Pfam" id="PF00801">
    <property type="entry name" value="PKD"/>
    <property type="match status" value="1"/>
</dbReference>
<dbReference type="RefSeq" id="WP_015285765.1">
    <property type="nucleotide sequence ID" value="NC_019943.1"/>
</dbReference>
<dbReference type="GeneID" id="41401428"/>
<dbReference type="PANTHER" id="PTHR36842">
    <property type="entry name" value="PROTEIN TOLB HOMOLOG"/>
    <property type="match status" value="1"/>
</dbReference>
<dbReference type="Proteomes" id="UP000010824">
    <property type="component" value="Chromosome"/>
</dbReference>
<feature type="domain" description="PKD" evidence="2">
    <location>
        <begin position="872"/>
        <end position="955"/>
    </location>
</feature>
<feature type="domain" description="PKD" evidence="2">
    <location>
        <begin position="563"/>
        <end position="634"/>
    </location>
</feature>
<name>L0HDK4_METFS</name>
<dbReference type="PANTHER" id="PTHR36842:SF1">
    <property type="entry name" value="PROTEIN TOLB"/>
    <property type="match status" value="1"/>
</dbReference>
<dbReference type="eggNOG" id="arCOG02492">
    <property type="taxonomic scope" value="Archaea"/>
</dbReference>
<dbReference type="CDD" id="cd00146">
    <property type="entry name" value="PKD"/>
    <property type="match status" value="7"/>
</dbReference>
<feature type="domain" description="PKD" evidence="2">
    <location>
        <begin position="954"/>
        <end position="1036"/>
    </location>
</feature>
<dbReference type="SUPFAM" id="SSF63829">
    <property type="entry name" value="Calcium-dependent phosphotriesterase"/>
    <property type="match status" value="1"/>
</dbReference>
<feature type="domain" description="PKD" evidence="2">
    <location>
        <begin position="1496"/>
        <end position="1574"/>
    </location>
</feature>
<keyword evidence="1" id="KW-0812">Transmembrane</keyword>
<evidence type="ECO:0000259" key="2">
    <source>
        <dbReference type="PROSITE" id="PS50093"/>
    </source>
</evidence>
<feature type="domain" description="PKD" evidence="2">
    <location>
        <begin position="1185"/>
        <end position="1268"/>
    </location>
</feature>
<reference evidence="3 4" key="2">
    <citation type="journal article" date="2014" name="Genome Announc.">
        <title>Complete Genome Sequence of Methanoregula formicica SMSPT, a Mesophilic Hydrogenotrophic Methanogen Isolated from a Methanogenic Upflow Anaerobic Sludge Blanket Reactor.</title>
        <authorList>
            <person name="Yamamoto K."/>
            <person name="Tamaki H."/>
            <person name="Cadillo-Quiroz H."/>
            <person name="Imachi H."/>
            <person name="Kyrpides N."/>
            <person name="Woyke T."/>
            <person name="Goodwin L."/>
            <person name="Zinder S.H."/>
            <person name="Kamagata Y."/>
            <person name="Liu W.T."/>
        </authorList>
    </citation>
    <scope>NUCLEOTIDE SEQUENCE [LARGE SCALE GENOMIC DNA]</scope>
    <source>
        <strain evidence="4">DSM 22288 / NBRC 105244 / SMSP</strain>
    </source>
</reference>
<dbReference type="Gene3D" id="2.40.128.630">
    <property type="match status" value="3"/>
</dbReference>
<accession>L0HDK4</accession>
<dbReference type="InterPro" id="IPR018391">
    <property type="entry name" value="PQQ_b-propeller_rpt"/>
</dbReference>
<proteinExistence type="predicted"/>
<dbReference type="eggNOG" id="arCOG02516">
    <property type="taxonomic scope" value="Archaea"/>
</dbReference>
<evidence type="ECO:0000313" key="3">
    <source>
        <dbReference type="EMBL" id="AGB02802.1"/>
    </source>
</evidence>
<dbReference type="InterPro" id="IPR011047">
    <property type="entry name" value="Quinoprotein_ADH-like_sf"/>
</dbReference>
<dbReference type="InterPro" id="IPR035986">
    <property type="entry name" value="PKD_dom_sf"/>
</dbReference>
<dbReference type="eggNOG" id="arCOG02482">
    <property type="taxonomic scope" value="Archaea"/>
</dbReference>
<dbReference type="Gene3D" id="2.40.10.480">
    <property type="match status" value="1"/>
</dbReference>
<dbReference type="eggNOG" id="arCOG09475">
    <property type="taxonomic scope" value="Archaea"/>
</dbReference>
<dbReference type="InterPro" id="IPR000601">
    <property type="entry name" value="PKD_dom"/>
</dbReference>
<dbReference type="SUPFAM" id="SSF50998">
    <property type="entry name" value="Quinoprotein alcohol dehydrogenase-like"/>
    <property type="match status" value="1"/>
</dbReference>
<evidence type="ECO:0000313" key="4">
    <source>
        <dbReference type="Proteomes" id="UP000010824"/>
    </source>
</evidence>